<sequence length="122" mass="12871">MLGGMRKEQKFRASAARKPAIDWDSFNKTTIFYQEDKNPGAQASAFMSHTTNGGGGHHQGAPPPSSSATALVAAVPLTPQTNTPPTAWSLAGRHSWDPGRIGVEHLAGALSPLCITDANHEI</sequence>
<dbReference type="AlphaFoldDB" id="A0A1B0GL94"/>
<dbReference type="Proteomes" id="UP000092461">
    <property type="component" value="Unassembled WGS sequence"/>
</dbReference>
<dbReference type="VEuPathDB" id="VectorBase:LLOJ009871"/>
<evidence type="ECO:0000313" key="3">
    <source>
        <dbReference type="Proteomes" id="UP000092461"/>
    </source>
</evidence>
<evidence type="ECO:0000256" key="1">
    <source>
        <dbReference type="SAM" id="MobiDB-lite"/>
    </source>
</evidence>
<feature type="region of interest" description="Disordered" evidence="1">
    <location>
        <begin position="37"/>
        <end position="68"/>
    </location>
</feature>
<proteinExistence type="predicted"/>
<organism evidence="2 3">
    <name type="scientific">Lutzomyia longipalpis</name>
    <name type="common">Sand fly</name>
    <dbReference type="NCBI Taxonomy" id="7200"/>
    <lineage>
        <taxon>Eukaryota</taxon>
        <taxon>Metazoa</taxon>
        <taxon>Ecdysozoa</taxon>
        <taxon>Arthropoda</taxon>
        <taxon>Hexapoda</taxon>
        <taxon>Insecta</taxon>
        <taxon>Pterygota</taxon>
        <taxon>Neoptera</taxon>
        <taxon>Endopterygota</taxon>
        <taxon>Diptera</taxon>
        <taxon>Nematocera</taxon>
        <taxon>Psychodoidea</taxon>
        <taxon>Psychodidae</taxon>
        <taxon>Lutzomyia</taxon>
        <taxon>Lutzomyia</taxon>
    </lineage>
</organism>
<accession>A0A1B0GL94</accession>
<evidence type="ECO:0000313" key="2">
    <source>
        <dbReference type="EnsemblMetazoa" id="LLOJ009871-PA"/>
    </source>
</evidence>
<reference evidence="2" key="1">
    <citation type="submission" date="2020-05" db="UniProtKB">
        <authorList>
            <consortium name="EnsemblMetazoa"/>
        </authorList>
    </citation>
    <scope>IDENTIFICATION</scope>
    <source>
        <strain evidence="2">Jacobina</strain>
    </source>
</reference>
<dbReference type="EMBL" id="AJWK01034632">
    <property type="status" value="NOT_ANNOTATED_CDS"/>
    <property type="molecule type" value="Genomic_DNA"/>
</dbReference>
<dbReference type="EMBL" id="AJWK01034633">
    <property type="status" value="NOT_ANNOTATED_CDS"/>
    <property type="molecule type" value="Genomic_DNA"/>
</dbReference>
<keyword evidence="3" id="KW-1185">Reference proteome</keyword>
<dbReference type="EnsemblMetazoa" id="LLOJ009871-RA">
    <property type="protein sequence ID" value="LLOJ009871-PA"/>
    <property type="gene ID" value="LLOJ009871"/>
</dbReference>
<protein>
    <submittedName>
        <fullName evidence="2">Uncharacterized protein</fullName>
    </submittedName>
</protein>
<dbReference type="EMBL" id="AJWK01034635">
    <property type="status" value="NOT_ANNOTATED_CDS"/>
    <property type="molecule type" value="Genomic_DNA"/>
</dbReference>
<dbReference type="EMBL" id="AJWK01034636">
    <property type="status" value="NOT_ANNOTATED_CDS"/>
    <property type="molecule type" value="Genomic_DNA"/>
</dbReference>
<dbReference type="EMBL" id="AJWK01034634">
    <property type="status" value="NOT_ANNOTATED_CDS"/>
    <property type="molecule type" value="Genomic_DNA"/>
</dbReference>
<name>A0A1B0GL94_LUTLO</name>
<dbReference type="VEuPathDB" id="VectorBase:LLONM1_008553"/>